<reference evidence="1 2" key="1">
    <citation type="journal article" date="2015" name="Environ. Microbiol.">
        <title>Metagenome sequence of Elaphomyces granulatus from sporocarp tissue reveals Ascomycota ectomycorrhizal fingerprints of genome expansion and a Proteobacteria-rich microbiome.</title>
        <authorList>
            <person name="Quandt C.A."/>
            <person name="Kohler A."/>
            <person name="Hesse C.N."/>
            <person name="Sharpton T.J."/>
            <person name="Martin F."/>
            <person name="Spatafora J.W."/>
        </authorList>
    </citation>
    <scope>NUCLEOTIDE SEQUENCE [LARGE SCALE GENOMIC DNA]</scope>
    <source>
        <strain evidence="1 2">OSC145934</strain>
    </source>
</reference>
<dbReference type="AlphaFoldDB" id="A0A232LQX1"/>
<gene>
    <name evidence="1" type="ORF">Egran_05737</name>
</gene>
<keyword evidence="2" id="KW-1185">Reference proteome</keyword>
<evidence type="ECO:0000313" key="1">
    <source>
        <dbReference type="EMBL" id="OXV06494.1"/>
    </source>
</evidence>
<proteinExistence type="predicted"/>
<accession>A0A232LQX1</accession>
<comment type="caution">
    <text evidence="1">The sequence shown here is derived from an EMBL/GenBank/DDBJ whole genome shotgun (WGS) entry which is preliminary data.</text>
</comment>
<name>A0A232LQX1_9EURO</name>
<evidence type="ECO:0000313" key="2">
    <source>
        <dbReference type="Proteomes" id="UP000243515"/>
    </source>
</evidence>
<organism evidence="1 2">
    <name type="scientific">Elaphomyces granulatus</name>
    <dbReference type="NCBI Taxonomy" id="519963"/>
    <lineage>
        <taxon>Eukaryota</taxon>
        <taxon>Fungi</taxon>
        <taxon>Dikarya</taxon>
        <taxon>Ascomycota</taxon>
        <taxon>Pezizomycotina</taxon>
        <taxon>Eurotiomycetes</taxon>
        <taxon>Eurotiomycetidae</taxon>
        <taxon>Eurotiales</taxon>
        <taxon>Elaphomycetaceae</taxon>
        <taxon>Elaphomyces</taxon>
    </lineage>
</organism>
<sequence length="39" mass="4601">MAFLQPFDWETEEDDATIGRILFTMDILVKHFETAKRQG</sequence>
<dbReference type="EMBL" id="NPHW01005686">
    <property type="protein sequence ID" value="OXV06494.1"/>
    <property type="molecule type" value="Genomic_DNA"/>
</dbReference>
<dbReference type="Proteomes" id="UP000243515">
    <property type="component" value="Unassembled WGS sequence"/>
</dbReference>
<protein>
    <submittedName>
        <fullName evidence="1">Uncharacterized protein</fullName>
    </submittedName>
</protein>